<dbReference type="Gene3D" id="1.10.275.10">
    <property type="entry name" value="Fumarase/aspartase (N-terminal domain)"/>
    <property type="match status" value="1"/>
</dbReference>
<dbReference type="InterPro" id="IPR000362">
    <property type="entry name" value="Fumarate_lyase_fam"/>
</dbReference>
<dbReference type="InterPro" id="IPR051546">
    <property type="entry name" value="Aspartate_Ammonia-Lyase"/>
</dbReference>
<evidence type="ECO:0000313" key="3">
    <source>
        <dbReference type="EMBL" id="NOU74975.1"/>
    </source>
</evidence>
<keyword evidence="1" id="KW-0456">Lyase</keyword>
<dbReference type="EMBL" id="WHOA01000191">
    <property type="protein sequence ID" value="NOU74975.1"/>
    <property type="molecule type" value="Genomic_DNA"/>
</dbReference>
<dbReference type="PANTHER" id="PTHR42696:SF2">
    <property type="entry name" value="ASPARTATE AMMONIA-LYASE"/>
    <property type="match status" value="1"/>
</dbReference>
<dbReference type="PANTHER" id="PTHR42696">
    <property type="entry name" value="ASPARTATE AMMONIA-LYASE"/>
    <property type="match status" value="1"/>
</dbReference>
<keyword evidence="4" id="KW-1185">Reference proteome</keyword>
<organism evidence="3 4">
    <name type="scientific">Paenibacillus phytorum</name>
    <dbReference type="NCBI Taxonomy" id="2654977"/>
    <lineage>
        <taxon>Bacteria</taxon>
        <taxon>Bacillati</taxon>
        <taxon>Bacillota</taxon>
        <taxon>Bacilli</taxon>
        <taxon>Bacillales</taxon>
        <taxon>Paenibacillaceae</taxon>
        <taxon>Paenibacillus</taxon>
    </lineage>
</organism>
<protein>
    <submittedName>
        <fullName evidence="3">Aspartate ammonia-lyase</fullName>
    </submittedName>
</protein>
<evidence type="ECO:0000259" key="2">
    <source>
        <dbReference type="Pfam" id="PF00206"/>
    </source>
</evidence>
<dbReference type="InterPro" id="IPR024083">
    <property type="entry name" value="Fumarase/histidase_N"/>
</dbReference>
<reference evidence="3 4" key="1">
    <citation type="submission" date="2019-10" db="EMBL/GenBank/DDBJ databases">
        <title>Description of Paenibacillus terrestris sp. nov.</title>
        <authorList>
            <person name="Carlier A."/>
            <person name="Qi S."/>
        </authorList>
    </citation>
    <scope>NUCLEOTIDE SEQUENCE [LARGE SCALE GENOMIC DNA]</scope>
    <source>
        <strain evidence="3 4">LMG 31458</strain>
    </source>
</reference>
<accession>A0ABX1Y4P8</accession>
<evidence type="ECO:0000313" key="4">
    <source>
        <dbReference type="Proteomes" id="UP000616779"/>
    </source>
</evidence>
<gene>
    <name evidence="3" type="ORF">GC098_26910</name>
</gene>
<dbReference type="PRINTS" id="PR00149">
    <property type="entry name" value="FUMRATELYASE"/>
</dbReference>
<feature type="domain" description="Fumarate lyase N-terminal" evidence="2">
    <location>
        <begin position="12"/>
        <end position="344"/>
    </location>
</feature>
<dbReference type="RefSeq" id="WP_171646368.1">
    <property type="nucleotide sequence ID" value="NZ_WHOA01000191.1"/>
</dbReference>
<dbReference type="Proteomes" id="UP000616779">
    <property type="component" value="Unassembled WGS sequence"/>
</dbReference>
<dbReference type="SUPFAM" id="SSF48557">
    <property type="entry name" value="L-aspartase-like"/>
    <property type="match status" value="1"/>
</dbReference>
<sequence>MEKMRTEEDFLGKVSVPAEALYGIYTVRTVRNLSFSGRLLGAYPAYIRSLAFVKKAAAKANYEAGVVDERICEAIEAACHQIISGEYEDQFPVDILCGGGGTGINMNMNEVIANVSNEQLGGKRGVYDLVHPVDHVSASQSSTDVCHTAMRMTIIELWKKLDGALNKLVCSLDQKAVEFMPIRTIARTCFQDATTITMGNQFSGYSAVIERRRKEIDRAADRLYMINLGATVVGTGISAPEAYRKVVVDKLREVTGSFDLRLRDNLFDAAQNFDDLAEVSSRLALLASTLSKIAHDFRMLSSGPEAGFAELQLPAVQPGSSFFPGKINPVVPETMIHCCFQMIGFDRTVQAAYEHGELNLNVWEGLAAWNIYESMRMCSEAVDHFVSDCVNGITVNEERCKQYAESTIPFVLELKVKEGYSSVSNMLKEAGKKGISIKELVQQGGE</sequence>
<name>A0ABX1Y4P8_9BACL</name>
<evidence type="ECO:0000256" key="1">
    <source>
        <dbReference type="ARBA" id="ARBA00023239"/>
    </source>
</evidence>
<dbReference type="Gene3D" id="1.20.200.10">
    <property type="entry name" value="Fumarase/aspartase (Central domain)"/>
    <property type="match status" value="1"/>
</dbReference>
<dbReference type="InterPro" id="IPR022761">
    <property type="entry name" value="Fumarate_lyase_N"/>
</dbReference>
<dbReference type="InterPro" id="IPR008948">
    <property type="entry name" value="L-Aspartase-like"/>
</dbReference>
<proteinExistence type="predicted"/>
<dbReference type="Pfam" id="PF00206">
    <property type="entry name" value="Lyase_1"/>
    <property type="match status" value="1"/>
</dbReference>
<comment type="caution">
    <text evidence="3">The sequence shown here is derived from an EMBL/GenBank/DDBJ whole genome shotgun (WGS) entry which is preliminary data.</text>
</comment>